<proteinExistence type="predicted"/>
<organism evidence="2 3">
    <name type="scientific">Mycena rosella</name>
    <name type="common">Pink bonnet</name>
    <name type="synonym">Agaricus rosellus</name>
    <dbReference type="NCBI Taxonomy" id="1033263"/>
    <lineage>
        <taxon>Eukaryota</taxon>
        <taxon>Fungi</taxon>
        <taxon>Dikarya</taxon>
        <taxon>Basidiomycota</taxon>
        <taxon>Agaricomycotina</taxon>
        <taxon>Agaricomycetes</taxon>
        <taxon>Agaricomycetidae</taxon>
        <taxon>Agaricales</taxon>
        <taxon>Marasmiineae</taxon>
        <taxon>Mycenaceae</taxon>
        <taxon>Mycena</taxon>
    </lineage>
</organism>
<evidence type="ECO:0000313" key="2">
    <source>
        <dbReference type="EMBL" id="KAJ7660462.1"/>
    </source>
</evidence>
<evidence type="ECO:0000256" key="1">
    <source>
        <dbReference type="SAM" id="MobiDB-lite"/>
    </source>
</evidence>
<gene>
    <name evidence="2" type="ORF">B0H17DRAFT_1145018</name>
</gene>
<sequence>MGIADPPNEVPESDSGESDTESEAHCQEFISSIDNPEDREFFQQMVGPVPSRILADVFHEIDKVCRTISRKHTLRRHFARAFSDTMLVSDLGDKTAVEAVLAAKGLTWDQTRGKSPAWFWRRQSAVSPVFHYSVMTRDKKLMADIEWETPPVISAHRVVQDTSPLSFTPTHEQFGITEIPLVLRAKNDFLGSVHDSAQSEVSSVYPDHLHLSNLRAKRDNIYAYLAHAQKTKFAVTPVHTQKEFDLYSTAMSPGGDFFSMQAKQNFDEMATWWSSQANGKTIF</sequence>
<dbReference type="Proteomes" id="UP001221757">
    <property type="component" value="Unassembled WGS sequence"/>
</dbReference>
<comment type="caution">
    <text evidence="2">The sequence shown here is derived from an EMBL/GenBank/DDBJ whole genome shotgun (WGS) entry which is preliminary data.</text>
</comment>
<dbReference type="AlphaFoldDB" id="A0AAD7CUZ4"/>
<name>A0AAD7CUZ4_MYCRO</name>
<keyword evidence="3" id="KW-1185">Reference proteome</keyword>
<feature type="region of interest" description="Disordered" evidence="1">
    <location>
        <begin position="1"/>
        <end position="23"/>
    </location>
</feature>
<evidence type="ECO:0000313" key="3">
    <source>
        <dbReference type="Proteomes" id="UP001221757"/>
    </source>
</evidence>
<protein>
    <submittedName>
        <fullName evidence="2">Uncharacterized protein</fullName>
    </submittedName>
</protein>
<feature type="compositionally biased region" description="Acidic residues" evidence="1">
    <location>
        <begin position="11"/>
        <end position="21"/>
    </location>
</feature>
<dbReference type="EMBL" id="JARKIE010000261">
    <property type="protein sequence ID" value="KAJ7660462.1"/>
    <property type="molecule type" value="Genomic_DNA"/>
</dbReference>
<accession>A0AAD7CUZ4</accession>
<reference evidence="2" key="1">
    <citation type="submission" date="2023-03" db="EMBL/GenBank/DDBJ databases">
        <title>Massive genome expansion in bonnet fungi (Mycena s.s.) driven by repeated elements and novel gene families across ecological guilds.</title>
        <authorList>
            <consortium name="Lawrence Berkeley National Laboratory"/>
            <person name="Harder C.B."/>
            <person name="Miyauchi S."/>
            <person name="Viragh M."/>
            <person name="Kuo A."/>
            <person name="Thoen E."/>
            <person name="Andreopoulos B."/>
            <person name="Lu D."/>
            <person name="Skrede I."/>
            <person name="Drula E."/>
            <person name="Henrissat B."/>
            <person name="Morin E."/>
            <person name="Kohler A."/>
            <person name="Barry K."/>
            <person name="LaButti K."/>
            <person name="Morin E."/>
            <person name="Salamov A."/>
            <person name="Lipzen A."/>
            <person name="Mereny Z."/>
            <person name="Hegedus B."/>
            <person name="Baldrian P."/>
            <person name="Stursova M."/>
            <person name="Weitz H."/>
            <person name="Taylor A."/>
            <person name="Grigoriev I.V."/>
            <person name="Nagy L.G."/>
            <person name="Martin F."/>
            <person name="Kauserud H."/>
        </authorList>
    </citation>
    <scope>NUCLEOTIDE SEQUENCE</scope>
    <source>
        <strain evidence="2">CBHHK067</strain>
    </source>
</reference>